<evidence type="ECO:0000256" key="1">
    <source>
        <dbReference type="SAM" id="Phobius"/>
    </source>
</evidence>
<accession>A0A8X6VKA7</accession>
<evidence type="ECO:0000313" key="2">
    <source>
        <dbReference type="EMBL" id="GFY15964.1"/>
    </source>
</evidence>
<name>A0A8X6VKA7_TRICX</name>
<comment type="caution">
    <text evidence="2">The sequence shown here is derived from an EMBL/GenBank/DDBJ whole genome shotgun (WGS) entry which is preliminary data.</text>
</comment>
<reference evidence="2" key="1">
    <citation type="submission" date="2020-08" db="EMBL/GenBank/DDBJ databases">
        <title>Multicomponent nature underlies the extraordinary mechanical properties of spider dragline silk.</title>
        <authorList>
            <person name="Kono N."/>
            <person name="Nakamura H."/>
            <person name="Mori M."/>
            <person name="Yoshida Y."/>
            <person name="Ohtoshi R."/>
            <person name="Malay A.D."/>
            <person name="Moran D.A.P."/>
            <person name="Tomita M."/>
            <person name="Numata K."/>
            <person name="Arakawa K."/>
        </authorList>
    </citation>
    <scope>NUCLEOTIDE SEQUENCE</scope>
</reference>
<keyword evidence="3" id="KW-1185">Reference proteome</keyword>
<sequence>MGERYPVGKSPLNTAHEWQYYRSNYQTDVWDNAESVSADKVRCVTVVPTAARISAADAVRCTTATRRITRSSPSVVSRGRQEPCHPLTTAPHNPTQWIHSGQVFIQHRGRKINLLILLPYCMATFKLGDLFIMSS</sequence>
<keyword evidence="1" id="KW-1133">Transmembrane helix</keyword>
<protein>
    <submittedName>
        <fullName evidence="2">Uncharacterized protein</fullName>
    </submittedName>
</protein>
<keyword evidence="1" id="KW-0472">Membrane</keyword>
<feature type="transmembrane region" description="Helical" evidence="1">
    <location>
        <begin position="114"/>
        <end position="133"/>
    </location>
</feature>
<evidence type="ECO:0000313" key="3">
    <source>
        <dbReference type="Proteomes" id="UP000887159"/>
    </source>
</evidence>
<dbReference type="AlphaFoldDB" id="A0A8X6VKA7"/>
<proteinExistence type="predicted"/>
<gene>
    <name evidence="2" type="ORF">TNCV_1286091</name>
</gene>
<dbReference type="EMBL" id="BMAU01021335">
    <property type="protein sequence ID" value="GFY15964.1"/>
    <property type="molecule type" value="Genomic_DNA"/>
</dbReference>
<dbReference type="Proteomes" id="UP000887159">
    <property type="component" value="Unassembled WGS sequence"/>
</dbReference>
<keyword evidence="1" id="KW-0812">Transmembrane</keyword>
<organism evidence="2 3">
    <name type="scientific">Trichonephila clavipes</name>
    <name type="common">Golden silk orbweaver</name>
    <name type="synonym">Nephila clavipes</name>
    <dbReference type="NCBI Taxonomy" id="2585209"/>
    <lineage>
        <taxon>Eukaryota</taxon>
        <taxon>Metazoa</taxon>
        <taxon>Ecdysozoa</taxon>
        <taxon>Arthropoda</taxon>
        <taxon>Chelicerata</taxon>
        <taxon>Arachnida</taxon>
        <taxon>Araneae</taxon>
        <taxon>Araneomorphae</taxon>
        <taxon>Entelegynae</taxon>
        <taxon>Araneoidea</taxon>
        <taxon>Nephilidae</taxon>
        <taxon>Trichonephila</taxon>
    </lineage>
</organism>